<organism evidence="5 6">
    <name type="scientific">Candidatus Pullichristensenella stercorigallinarum</name>
    <dbReference type="NCBI Taxonomy" id="2840909"/>
    <lineage>
        <taxon>Bacteria</taxon>
        <taxon>Bacillati</taxon>
        <taxon>Bacillota</taxon>
        <taxon>Clostridia</taxon>
        <taxon>Candidatus Pullichristensenella</taxon>
    </lineage>
</organism>
<protein>
    <submittedName>
        <fullName evidence="5">BlaI/MecI/CopY family transcriptional regulator</fullName>
    </submittedName>
</protein>
<evidence type="ECO:0000256" key="2">
    <source>
        <dbReference type="ARBA" id="ARBA00023015"/>
    </source>
</evidence>
<evidence type="ECO:0000313" key="5">
    <source>
        <dbReference type="EMBL" id="HIQ83927.1"/>
    </source>
</evidence>
<dbReference type="EMBL" id="DVFZ01000118">
    <property type="protein sequence ID" value="HIQ83927.1"/>
    <property type="molecule type" value="Genomic_DNA"/>
</dbReference>
<comment type="similarity">
    <text evidence="1">Belongs to the BlaI transcriptional regulatory family.</text>
</comment>
<dbReference type="InterPro" id="IPR036388">
    <property type="entry name" value="WH-like_DNA-bd_sf"/>
</dbReference>
<name>A0A9D0ZPE9_9FIRM</name>
<dbReference type="GO" id="GO:0003677">
    <property type="term" value="F:DNA binding"/>
    <property type="evidence" value="ECO:0007669"/>
    <property type="project" value="UniProtKB-KW"/>
</dbReference>
<evidence type="ECO:0000256" key="4">
    <source>
        <dbReference type="ARBA" id="ARBA00023163"/>
    </source>
</evidence>
<evidence type="ECO:0000256" key="3">
    <source>
        <dbReference type="ARBA" id="ARBA00023125"/>
    </source>
</evidence>
<dbReference type="Gene3D" id="1.10.10.10">
    <property type="entry name" value="Winged helix-like DNA-binding domain superfamily/Winged helix DNA-binding domain"/>
    <property type="match status" value="1"/>
</dbReference>
<reference evidence="5" key="1">
    <citation type="submission" date="2020-10" db="EMBL/GenBank/DDBJ databases">
        <authorList>
            <person name="Gilroy R."/>
        </authorList>
    </citation>
    <scope>NUCLEOTIDE SEQUENCE</scope>
    <source>
        <strain evidence="5">ChiSjej6B24-2974</strain>
    </source>
</reference>
<accession>A0A9D0ZPE9</accession>
<dbReference type="InterPro" id="IPR036390">
    <property type="entry name" value="WH_DNA-bd_sf"/>
</dbReference>
<sequence>MRAMKFHDTELKIMDVLWKEGDVPARQIAEVVGAQTGWNINTTYTMIKRMIAKGAIERREPHFICHALISREKAQATETDDIIDRLFDGSADKLFASLLGRKRLNQKQIERLRAMIEEDE</sequence>
<evidence type="ECO:0000313" key="6">
    <source>
        <dbReference type="Proteomes" id="UP000824260"/>
    </source>
</evidence>
<keyword evidence="4" id="KW-0804">Transcription</keyword>
<dbReference type="PIRSF" id="PIRSF019455">
    <property type="entry name" value="CopR_AtkY"/>
    <property type="match status" value="1"/>
</dbReference>
<keyword evidence="2" id="KW-0805">Transcription regulation</keyword>
<dbReference type="Gene3D" id="1.10.4040.10">
    <property type="entry name" value="Penicillinase repressor domain"/>
    <property type="match status" value="1"/>
</dbReference>
<dbReference type="AlphaFoldDB" id="A0A9D0ZPE9"/>
<reference evidence="5" key="2">
    <citation type="journal article" date="2021" name="PeerJ">
        <title>Extensive microbial diversity within the chicken gut microbiome revealed by metagenomics and culture.</title>
        <authorList>
            <person name="Gilroy R."/>
            <person name="Ravi A."/>
            <person name="Getino M."/>
            <person name="Pursley I."/>
            <person name="Horton D.L."/>
            <person name="Alikhan N.F."/>
            <person name="Baker D."/>
            <person name="Gharbi K."/>
            <person name="Hall N."/>
            <person name="Watson M."/>
            <person name="Adriaenssens E.M."/>
            <person name="Foster-Nyarko E."/>
            <person name="Jarju S."/>
            <person name="Secka A."/>
            <person name="Antonio M."/>
            <person name="Oren A."/>
            <person name="Chaudhuri R.R."/>
            <person name="La Ragione R."/>
            <person name="Hildebrand F."/>
            <person name="Pallen M.J."/>
        </authorList>
    </citation>
    <scope>NUCLEOTIDE SEQUENCE</scope>
    <source>
        <strain evidence="5">ChiSjej6B24-2974</strain>
    </source>
</reference>
<gene>
    <name evidence="5" type="ORF">IAA52_12615</name>
</gene>
<evidence type="ECO:0000256" key="1">
    <source>
        <dbReference type="ARBA" id="ARBA00011046"/>
    </source>
</evidence>
<dbReference type="Proteomes" id="UP000824260">
    <property type="component" value="Unassembled WGS sequence"/>
</dbReference>
<dbReference type="SUPFAM" id="SSF46785">
    <property type="entry name" value="Winged helix' DNA-binding domain"/>
    <property type="match status" value="1"/>
</dbReference>
<dbReference type="GO" id="GO:0045892">
    <property type="term" value="P:negative regulation of DNA-templated transcription"/>
    <property type="evidence" value="ECO:0007669"/>
    <property type="project" value="InterPro"/>
</dbReference>
<proteinExistence type="inferred from homology"/>
<dbReference type="Pfam" id="PF03965">
    <property type="entry name" value="Penicillinase_R"/>
    <property type="match status" value="1"/>
</dbReference>
<dbReference type="InterPro" id="IPR005650">
    <property type="entry name" value="BlaI_family"/>
</dbReference>
<keyword evidence="3" id="KW-0238">DNA-binding</keyword>
<comment type="caution">
    <text evidence="5">The sequence shown here is derived from an EMBL/GenBank/DDBJ whole genome shotgun (WGS) entry which is preliminary data.</text>
</comment>